<gene>
    <name evidence="2" type="ORF">SRABI133_00292</name>
</gene>
<sequence length="530" mass="60853">MKEKLQLTRFFISSFYKMPKQTMLQAVLIIAVFYMFLQLTVINAFVYFLGDTEVFLFYNVTISSILVFALVCYLSTSQIFAYYEFKVLAPLPLTYKEISRAKVLSSLWVPIILSMVIQVPTIGFLIVDLKFIEAFKLFVFLPIVNGLTALLLLFILSCINRYYYRFKNKVAYLMVNIAVILMLAIISIVYFAGKSSIAISKVISEIDLNSIEGLKNSLEFIMRHMFETANMIPVIKWILDAFVSNEITVQFIIIYISILVIGFLLYSFIIENISVNYFKNGLLGNNKANMKNSKVNISKNQWSNYLQREIWIIKSEAYFKMQIALGLLLPPVFSLVMLLLIQNEVFPNYLNITKEGVFDKYFSYSILFLCCINNISGTPYSREGKYHYLLKSAPFDEKYVYFSKVIFSSIIGIIAVLISFMIFALFGYWEMENAVMLLITSCLVVCYNLLTPLYDMKNPSIEWENPSAAIKSNPNVLISLLYGLPLLIMVTAIHFGLVWFSVQPLMGALIILMIVLAINSVLINRLKYNL</sequence>
<feature type="transmembrane region" description="Helical" evidence="1">
    <location>
        <begin position="55"/>
        <end position="83"/>
    </location>
</feature>
<name>A0A9W4P941_9BACI</name>
<feature type="transmembrane region" description="Helical" evidence="1">
    <location>
        <begin position="171"/>
        <end position="192"/>
    </location>
</feature>
<evidence type="ECO:0000256" key="1">
    <source>
        <dbReference type="SAM" id="Phobius"/>
    </source>
</evidence>
<accession>A0A9W4P941</accession>
<dbReference type="EMBL" id="CAKKMG010000002">
    <property type="protein sequence ID" value="CAH0133467.1"/>
    <property type="molecule type" value="Genomic_DNA"/>
</dbReference>
<feature type="transmembrane region" description="Helical" evidence="1">
    <location>
        <begin position="26"/>
        <end position="49"/>
    </location>
</feature>
<evidence type="ECO:0000313" key="3">
    <source>
        <dbReference type="Proteomes" id="UP000789326"/>
    </source>
</evidence>
<protein>
    <recommendedName>
        <fullName evidence="4">ABC-2 type transport system permease protein</fullName>
    </recommendedName>
</protein>
<feature type="transmembrane region" description="Helical" evidence="1">
    <location>
        <begin position="505"/>
        <end position="523"/>
    </location>
</feature>
<feature type="transmembrane region" description="Helical" evidence="1">
    <location>
        <begin position="247"/>
        <end position="269"/>
    </location>
</feature>
<proteinExistence type="predicted"/>
<dbReference type="RefSeq" id="WP_230300410.1">
    <property type="nucleotide sequence ID" value="NZ_CAKKMG010000002.1"/>
</dbReference>
<feature type="transmembrane region" description="Helical" evidence="1">
    <location>
        <begin position="475"/>
        <end position="499"/>
    </location>
</feature>
<feature type="transmembrane region" description="Helical" evidence="1">
    <location>
        <begin position="435"/>
        <end position="454"/>
    </location>
</feature>
<feature type="transmembrane region" description="Helical" evidence="1">
    <location>
        <begin position="139"/>
        <end position="159"/>
    </location>
</feature>
<comment type="caution">
    <text evidence="2">The sequence shown here is derived from an EMBL/GenBank/DDBJ whole genome shotgun (WGS) entry which is preliminary data.</text>
</comment>
<feature type="transmembrane region" description="Helical" evidence="1">
    <location>
        <begin position="103"/>
        <end position="127"/>
    </location>
</feature>
<feature type="transmembrane region" description="Helical" evidence="1">
    <location>
        <begin position="401"/>
        <end position="429"/>
    </location>
</feature>
<dbReference type="Proteomes" id="UP000789326">
    <property type="component" value="Unassembled WGS sequence"/>
</dbReference>
<reference evidence="2" key="1">
    <citation type="submission" date="2021-11" db="EMBL/GenBank/DDBJ databases">
        <authorList>
            <person name="Bulgarelli D."/>
        </authorList>
    </citation>
    <scope>NUCLEOTIDE SEQUENCE</scope>
    <source>
        <strain evidence="2">Bi133</strain>
    </source>
</reference>
<organism evidence="2 3">
    <name type="scientific">Peribacillus simplex</name>
    <dbReference type="NCBI Taxonomy" id="1478"/>
    <lineage>
        <taxon>Bacteria</taxon>
        <taxon>Bacillati</taxon>
        <taxon>Bacillota</taxon>
        <taxon>Bacilli</taxon>
        <taxon>Bacillales</taxon>
        <taxon>Bacillaceae</taxon>
        <taxon>Peribacillus</taxon>
    </lineage>
</organism>
<evidence type="ECO:0000313" key="2">
    <source>
        <dbReference type="EMBL" id="CAH0133467.1"/>
    </source>
</evidence>
<keyword evidence="1" id="KW-1133">Transmembrane helix</keyword>
<keyword evidence="1" id="KW-0812">Transmembrane</keyword>
<feature type="transmembrane region" description="Helical" evidence="1">
    <location>
        <begin position="323"/>
        <end position="341"/>
    </location>
</feature>
<evidence type="ECO:0008006" key="4">
    <source>
        <dbReference type="Google" id="ProtNLM"/>
    </source>
</evidence>
<keyword evidence="1" id="KW-0472">Membrane</keyword>
<dbReference type="AlphaFoldDB" id="A0A9W4P941"/>